<evidence type="ECO:0000259" key="1">
    <source>
        <dbReference type="Pfam" id="PF01467"/>
    </source>
</evidence>
<accession>A0ABP7PCD5</accession>
<dbReference type="InterPro" id="IPR004821">
    <property type="entry name" value="Cyt_trans-like"/>
</dbReference>
<dbReference type="SUPFAM" id="SSF52374">
    <property type="entry name" value="Nucleotidylyl transferase"/>
    <property type="match status" value="1"/>
</dbReference>
<dbReference type="Pfam" id="PF01467">
    <property type="entry name" value="CTP_transf_like"/>
    <property type="match status" value="1"/>
</dbReference>
<reference evidence="4" key="1">
    <citation type="journal article" date="2019" name="Int. J. Syst. Evol. Microbiol.">
        <title>The Global Catalogue of Microorganisms (GCM) 10K type strain sequencing project: providing services to taxonomists for standard genome sequencing and annotation.</title>
        <authorList>
            <consortium name="The Broad Institute Genomics Platform"/>
            <consortium name="The Broad Institute Genome Sequencing Center for Infectious Disease"/>
            <person name="Wu L."/>
            <person name="Ma J."/>
        </authorList>
    </citation>
    <scope>NUCLEOTIDE SEQUENCE [LARGE SCALE GENOMIC DNA]</scope>
    <source>
        <strain evidence="4">JCM 16601</strain>
    </source>
</reference>
<gene>
    <name evidence="3" type="ORF">GCM10022210_09400</name>
</gene>
<sequence>MKTGLVIGKFMPLHKGHIALIDFALQQCDDLIVLVSASYDEPIWGSQRLEWLKETYKDNTKVRPWLLNYDEAVLPNTSVSSEGVSRIWANYLQKHLPPIDVIFASEPYGAYMGRFLNCESVIFDEPRTMVPVSATQIREKPFAYWNFLADAAKPYFTKKICLLGTESTGKTTMAKRLAHHFHTIDVPEMARDILEHTNECTEADLLQIAELHAKAINEQIKRANKILFVDTDVNITRSYSRFLFDKELQVPEWVEAANHFDLYLYLDVDAPYVQDGTRLNEEDRVKLDESHKRELAERDIKYVLIQGDDWDERFEKAGKAAVQYIKTGSVNL</sequence>
<dbReference type="SUPFAM" id="SSF52540">
    <property type="entry name" value="P-loop containing nucleoside triphosphate hydrolases"/>
    <property type="match status" value="1"/>
</dbReference>
<feature type="domain" description="Cytidyltransferase-like" evidence="1">
    <location>
        <begin position="6"/>
        <end position="55"/>
    </location>
</feature>
<keyword evidence="3" id="KW-0548">Nucleotidyltransferase</keyword>
<evidence type="ECO:0000313" key="3">
    <source>
        <dbReference type="EMBL" id="GAA3963388.1"/>
    </source>
</evidence>
<dbReference type="GO" id="GO:0016779">
    <property type="term" value="F:nucleotidyltransferase activity"/>
    <property type="evidence" value="ECO:0007669"/>
    <property type="project" value="UniProtKB-KW"/>
</dbReference>
<protein>
    <submittedName>
        <fullName evidence="3">Nicotinamide-nucleotide adenylyltransferase</fullName>
    </submittedName>
</protein>
<dbReference type="InterPro" id="IPR038727">
    <property type="entry name" value="NadR/Ttd14_AAA_dom"/>
</dbReference>
<evidence type="ECO:0000313" key="4">
    <source>
        <dbReference type="Proteomes" id="UP001500742"/>
    </source>
</evidence>
<dbReference type="EMBL" id="BAAAZC010000007">
    <property type="protein sequence ID" value="GAA3963388.1"/>
    <property type="molecule type" value="Genomic_DNA"/>
</dbReference>
<dbReference type="InterPro" id="IPR052735">
    <property type="entry name" value="NAD_biosynth-regulator"/>
</dbReference>
<keyword evidence="3" id="KW-0808">Transferase</keyword>
<dbReference type="PANTHER" id="PTHR37512">
    <property type="entry name" value="TRIFUNCTIONAL NAD BIOSYNTHESIS/REGULATOR PROTEIN NADR"/>
    <property type="match status" value="1"/>
</dbReference>
<dbReference type="InterPro" id="IPR014729">
    <property type="entry name" value="Rossmann-like_a/b/a_fold"/>
</dbReference>
<name>A0ABP7PCD5_9SPHI</name>
<dbReference type="Pfam" id="PF13521">
    <property type="entry name" value="AAA_28"/>
    <property type="match status" value="1"/>
</dbReference>
<comment type="caution">
    <text evidence="3">The sequence shown here is derived from an EMBL/GenBank/DDBJ whole genome shotgun (WGS) entry which is preliminary data.</text>
</comment>
<keyword evidence="4" id="KW-1185">Reference proteome</keyword>
<dbReference type="Gene3D" id="3.40.50.620">
    <property type="entry name" value="HUPs"/>
    <property type="match status" value="1"/>
</dbReference>
<organism evidence="3 4">
    <name type="scientific">Mucilaginibacter dorajii</name>
    <dbReference type="NCBI Taxonomy" id="692994"/>
    <lineage>
        <taxon>Bacteria</taxon>
        <taxon>Pseudomonadati</taxon>
        <taxon>Bacteroidota</taxon>
        <taxon>Sphingobacteriia</taxon>
        <taxon>Sphingobacteriales</taxon>
        <taxon>Sphingobacteriaceae</taxon>
        <taxon>Mucilaginibacter</taxon>
    </lineage>
</organism>
<dbReference type="InterPro" id="IPR027417">
    <property type="entry name" value="P-loop_NTPase"/>
</dbReference>
<dbReference type="NCBIfam" id="TIGR00125">
    <property type="entry name" value="cyt_tran_rel"/>
    <property type="match status" value="1"/>
</dbReference>
<proteinExistence type="predicted"/>
<dbReference type="Proteomes" id="UP001500742">
    <property type="component" value="Unassembled WGS sequence"/>
</dbReference>
<dbReference type="RefSeq" id="WP_259091275.1">
    <property type="nucleotide sequence ID" value="NZ_BAAAZC010000007.1"/>
</dbReference>
<dbReference type="Gene3D" id="3.40.50.300">
    <property type="entry name" value="P-loop containing nucleotide triphosphate hydrolases"/>
    <property type="match status" value="1"/>
</dbReference>
<feature type="domain" description="NadR/Ttd14 AAA" evidence="2">
    <location>
        <begin position="159"/>
        <end position="313"/>
    </location>
</feature>
<evidence type="ECO:0000259" key="2">
    <source>
        <dbReference type="Pfam" id="PF13521"/>
    </source>
</evidence>
<dbReference type="PANTHER" id="PTHR37512:SF1">
    <property type="entry name" value="NADR_TTD14 AAA DOMAIN-CONTAINING PROTEIN"/>
    <property type="match status" value="1"/>
</dbReference>